<dbReference type="PANTHER" id="PTHR32133:SF380">
    <property type="entry name" value="OS10G0137700 PROTEIN"/>
    <property type="match status" value="1"/>
</dbReference>
<dbReference type="AlphaFoldDB" id="A0AAD8VQN9"/>
<dbReference type="InterPro" id="IPR036047">
    <property type="entry name" value="F-box-like_dom_sf"/>
</dbReference>
<keyword evidence="4" id="KW-1185">Reference proteome</keyword>
<dbReference type="Pfam" id="PF00646">
    <property type="entry name" value="F-box"/>
    <property type="match status" value="1"/>
</dbReference>
<dbReference type="Pfam" id="PF23635">
    <property type="entry name" value="Beta-prop_AT5G49610-like"/>
    <property type="match status" value="1"/>
</dbReference>
<dbReference type="Proteomes" id="UP001231189">
    <property type="component" value="Unassembled WGS sequence"/>
</dbReference>
<dbReference type="EMBL" id="JAUUTY010000006">
    <property type="protein sequence ID" value="KAK1614211.1"/>
    <property type="molecule type" value="Genomic_DNA"/>
</dbReference>
<feature type="domain" description="F-box protein AT5G49610-like beta-propeller" evidence="2">
    <location>
        <begin position="108"/>
        <end position="360"/>
    </location>
</feature>
<comment type="caution">
    <text evidence="3">The sequence shown here is derived from an EMBL/GenBank/DDBJ whole genome shotgun (WGS) entry which is preliminary data.</text>
</comment>
<evidence type="ECO:0000313" key="3">
    <source>
        <dbReference type="EMBL" id="KAK1614211.1"/>
    </source>
</evidence>
<evidence type="ECO:0008006" key="5">
    <source>
        <dbReference type="Google" id="ProtNLM"/>
    </source>
</evidence>
<protein>
    <recommendedName>
        <fullName evidence="5">F-box domain-containing protein</fullName>
    </recommendedName>
</protein>
<reference evidence="3" key="1">
    <citation type="submission" date="2023-07" db="EMBL/GenBank/DDBJ databases">
        <title>A chromosome-level genome assembly of Lolium multiflorum.</title>
        <authorList>
            <person name="Chen Y."/>
            <person name="Copetti D."/>
            <person name="Kolliker R."/>
            <person name="Studer B."/>
        </authorList>
    </citation>
    <scope>NUCLEOTIDE SEQUENCE</scope>
    <source>
        <strain evidence="3">02402/16</strain>
        <tissue evidence="3">Leaf</tissue>
    </source>
</reference>
<proteinExistence type="predicted"/>
<dbReference type="SUPFAM" id="SSF81383">
    <property type="entry name" value="F-box domain"/>
    <property type="match status" value="1"/>
</dbReference>
<dbReference type="Gene3D" id="1.20.1280.50">
    <property type="match status" value="1"/>
</dbReference>
<dbReference type="InterPro" id="IPR056594">
    <property type="entry name" value="AT5G49610-like_b-prop"/>
</dbReference>
<evidence type="ECO:0000259" key="2">
    <source>
        <dbReference type="Pfam" id="PF23635"/>
    </source>
</evidence>
<name>A0AAD8VQN9_LOLMU</name>
<dbReference type="InterPro" id="IPR001810">
    <property type="entry name" value="F-box_dom"/>
</dbReference>
<accession>A0AAD8VQN9</accession>
<organism evidence="3 4">
    <name type="scientific">Lolium multiflorum</name>
    <name type="common">Italian ryegrass</name>
    <name type="synonym">Lolium perenne subsp. multiflorum</name>
    <dbReference type="NCBI Taxonomy" id="4521"/>
    <lineage>
        <taxon>Eukaryota</taxon>
        <taxon>Viridiplantae</taxon>
        <taxon>Streptophyta</taxon>
        <taxon>Embryophyta</taxon>
        <taxon>Tracheophyta</taxon>
        <taxon>Spermatophyta</taxon>
        <taxon>Magnoliopsida</taxon>
        <taxon>Liliopsida</taxon>
        <taxon>Poales</taxon>
        <taxon>Poaceae</taxon>
        <taxon>BOP clade</taxon>
        <taxon>Pooideae</taxon>
        <taxon>Poodae</taxon>
        <taxon>Poeae</taxon>
        <taxon>Poeae Chloroplast Group 2 (Poeae type)</taxon>
        <taxon>Loliodinae</taxon>
        <taxon>Loliinae</taxon>
        <taxon>Lolium</taxon>
    </lineage>
</organism>
<feature type="domain" description="F-box" evidence="1">
    <location>
        <begin position="16"/>
        <end position="54"/>
    </location>
</feature>
<evidence type="ECO:0000259" key="1">
    <source>
        <dbReference type="Pfam" id="PF00646"/>
    </source>
</evidence>
<gene>
    <name evidence="3" type="ORF">QYE76_019728</name>
</gene>
<evidence type="ECO:0000313" key="4">
    <source>
        <dbReference type="Proteomes" id="UP001231189"/>
    </source>
</evidence>
<dbReference type="PANTHER" id="PTHR32133">
    <property type="entry name" value="OS07G0120400 PROTEIN"/>
    <property type="match status" value="1"/>
</dbReference>
<sequence>MKSLRRSPAADPTEDDDLLWEILLRLPPQPSSLPRASLVCKRWRRLVSDSVFFRRFQLHHRRNPPLLGLFDRCQCLPFVPALEAPNRVPPWRFSLQTEDDVGCPTSLGCRHGLVLLHLPKSLQVLVWDPFTGDQHRIALPPRFCAKGTMINGAVLRTTGHVHFQVVLVTADDGGSHRLAFACVYSSHTGRWGDLVSTPIPSEPEVHLDFLSPTVVNPQAAVLVGNSLHWLLFGCNFAGILDFDLDRHRLAVTQVPLDILAQGDDVAITRTEWGGLGFILLSDFSAHLWNREHDCNGVASWVLRRTIDLDKLLSLNLEEERDPLTIIGFAESSNVVLLWTGSLFMVQLESLQFKKLSETNMVACSPFESVYAASNSMP</sequence>